<dbReference type="EMBL" id="CP136891">
    <property type="protein sequence ID" value="WOK97725.1"/>
    <property type="molecule type" value="Genomic_DNA"/>
</dbReference>
<name>A0AAQ3Q406_9LILI</name>
<evidence type="ECO:0000256" key="1">
    <source>
        <dbReference type="SAM" id="MobiDB-lite"/>
    </source>
</evidence>
<accession>A0AAQ3Q406</accession>
<gene>
    <name evidence="2" type="ORF">Cni_G06433</name>
</gene>
<evidence type="ECO:0000313" key="3">
    <source>
        <dbReference type="Proteomes" id="UP001327560"/>
    </source>
</evidence>
<keyword evidence="3" id="KW-1185">Reference proteome</keyword>
<dbReference type="PANTHER" id="PTHR33130:SF43">
    <property type="entry name" value="OS01G0688600 PROTEIN"/>
    <property type="match status" value="1"/>
</dbReference>
<dbReference type="AlphaFoldDB" id="A0AAQ3Q406"/>
<evidence type="ECO:0000313" key="2">
    <source>
        <dbReference type="EMBL" id="WOK97725.1"/>
    </source>
</evidence>
<feature type="compositionally biased region" description="Basic and acidic residues" evidence="1">
    <location>
        <begin position="93"/>
        <end position="113"/>
    </location>
</feature>
<dbReference type="PANTHER" id="PTHR33130">
    <property type="entry name" value="PUTATIVE (DUF1639)-RELATED"/>
    <property type="match status" value="1"/>
</dbReference>
<evidence type="ECO:0008006" key="4">
    <source>
        <dbReference type="Google" id="ProtNLM"/>
    </source>
</evidence>
<feature type="region of interest" description="Disordered" evidence="1">
    <location>
        <begin position="82"/>
        <end position="115"/>
    </location>
</feature>
<organism evidence="2 3">
    <name type="scientific">Canna indica</name>
    <name type="common">Indian-shot</name>
    <dbReference type="NCBI Taxonomy" id="4628"/>
    <lineage>
        <taxon>Eukaryota</taxon>
        <taxon>Viridiplantae</taxon>
        <taxon>Streptophyta</taxon>
        <taxon>Embryophyta</taxon>
        <taxon>Tracheophyta</taxon>
        <taxon>Spermatophyta</taxon>
        <taxon>Magnoliopsida</taxon>
        <taxon>Liliopsida</taxon>
        <taxon>Zingiberales</taxon>
        <taxon>Cannaceae</taxon>
        <taxon>Canna</taxon>
    </lineage>
</organism>
<dbReference type="Proteomes" id="UP001327560">
    <property type="component" value="Chromosome 2"/>
</dbReference>
<dbReference type="InterPro" id="IPR012438">
    <property type="entry name" value="DUF1639"/>
</dbReference>
<protein>
    <recommendedName>
        <fullName evidence="4">DUF1639 family protein</fullName>
    </recommendedName>
</protein>
<sequence>MVFPAGEEEAGRVAALERPAASAILPYPPLPPRRPRSRLHYFSFTTGNWRCQRVLHCSRLPLGANSDGAGILACSANLSGAQAASSQQPSPRPKSDMETERKGREEAYAERSFSHPAAVAAEAEGAYGPWNLRTRRAACNGPAENPTSCIPNSILGCPSSSAAEKIPKNCSAMEMVKGASDASTKGKHPQFSVSLTREEIMEDFLAITGRMPPRRPKKRPRSVRRQLESLYPGQWLSKITPATYKVDE</sequence>
<proteinExistence type="predicted"/>
<reference evidence="2 3" key="1">
    <citation type="submission" date="2023-10" db="EMBL/GenBank/DDBJ databases">
        <title>Chromosome-scale genome assembly provides insights into flower coloration mechanisms of Canna indica.</title>
        <authorList>
            <person name="Li C."/>
        </authorList>
    </citation>
    <scope>NUCLEOTIDE SEQUENCE [LARGE SCALE GENOMIC DNA]</scope>
    <source>
        <tissue evidence="2">Flower</tissue>
    </source>
</reference>
<dbReference type="Pfam" id="PF07797">
    <property type="entry name" value="DUF1639"/>
    <property type="match status" value="1"/>
</dbReference>